<evidence type="ECO:0000259" key="8">
    <source>
        <dbReference type="Pfam" id="PF00413"/>
    </source>
</evidence>
<dbReference type="InterPro" id="IPR024079">
    <property type="entry name" value="MetalloPept_cat_dom_sf"/>
</dbReference>
<dbReference type="OrthoDB" id="65569at2759"/>
<name>A0A6G1J5Y5_9PLEO</name>
<dbReference type="GO" id="GO:0008270">
    <property type="term" value="F:zinc ion binding"/>
    <property type="evidence" value="ECO:0007669"/>
    <property type="project" value="InterPro"/>
</dbReference>
<organism evidence="9 10">
    <name type="scientific">Lentithecium fluviatile CBS 122367</name>
    <dbReference type="NCBI Taxonomy" id="1168545"/>
    <lineage>
        <taxon>Eukaryota</taxon>
        <taxon>Fungi</taxon>
        <taxon>Dikarya</taxon>
        <taxon>Ascomycota</taxon>
        <taxon>Pezizomycotina</taxon>
        <taxon>Dothideomycetes</taxon>
        <taxon>Pleosporomycetidae</taxon>
        <taxon>Pleosporales</taxon>
        <taxon>Massarineae</taxon>
        <taxon>Lentitheciaceae</taxon>
        <taxon>Lentithecium</taxon>
    </lineage>
</organism>
<feature type="binding site" evidence="7">
    <location>
        <position position="10"/>
    </location>
    <ligand>
        <name>Zn(2+)</name>
        <dbReference type="ChEBI" id="CHEBI:29105"/>
        <label>2</label>
        <note>catalytic</note>
    </ligand>
</feature>
<dbReference type="Pfam" id="PF00413">
    <property type="entry name" value="Peptidase_M10"/>
    <property type="match status" value="1"/>
</dbReference>
<proteinExistence type="predicted"/>
<feature type="binding site" evidence="7">
    <location>
        <position position="24"/>
    </location>
    <ligand>
        <name>Zn(2+)</name>
        <dbReference type="ChEBI" id="CHEBI:29105"/>
        <label>2</label>
        <note>catalytic</note>
    </ligand>
</feature>
<feature type="binding site" evidence="7">
    <location>
        <position position="16"/>
    </location>
    <ligand>
        <name>Zn(2+)</name>
        <dbReference type="ChEBI" id="CHEBI:29105"/>
        <label>2</label>
        <note>catalytic</note>
    </ligand>
</feature>
<dbReference type="GO" id="GO:0030574">
    <property type="term" value="P:collagen catabolic process"/>
    <property type="evidence" value="ECO:0007669"/>
    <property type="project" value="TreeGrafter"/>
</dbReference>
<keyword evidence="4 7" id="KW-0862">Zinc</keyword>
<dbReference type="SUPFAM" id="SSF55486">
    <property type="entry name" value="Metalloproteases ('zincins'), catalytic domain"/>
    <property type="match status" value="1"/>
</dbReference>
<evidence type="ECO:0000256" key="5">
    <source>
        <dbReference type="ARBA" id="ARBA00023049"/>
    </source>
</evidence>
<evidence type="ECO:0000256" key="7">
    <source>
        <dbReference type="PIRSR" id="PIRSR621190-2"/>
    </source>
</evidence>
<dbReference type="Gene3D" id="3.40.390.10">
    <property type="entry name" value="Collagenase (Catalytic Domain)"/>
    <property type="match status" value="1"/>
</dbReference>
<gene>
    <name evidence="9" type="ORF">K458DRAFT_430371</name>
</gene>
<dbReference type="PRINTS" id="PR00138">
    <property type="entry name" value="MATRIXIN"/>
</dbReference>
<dbReference type="PANTHER" id="PTHR10201:SF323">
    <property type="entry name" value="MATRIX METALLOPROTEINASE-21"/>
    <property type="match status" value="1"/>
</dbReference>
<protein>
    <recommendedName>
        <fullName evidence="8">Peptidase M10 metallopeptidase domain-containing protein</fullName>
    </recommendedName>
</protein>
<feature type="binding site" evidence="7">
    <location>
        <position position="6"/>
    </location>
    <ligand>
        <name>Zn(2+)</name>
        <dbReference type="ChEBI" id="CHEBI:29105"/>
        <label>2</label>
        <note>catalytic</note>
    </ligand>
</feature>
<keyword evidence="1" id="KW-0645">Protease</keyword>
<dbReference type="Proteomes" id="UP000799291">
    <property type="component" value="Unassembled WGS sequence"/>
</dbReference>
<dbReference type="GO" id="GO:0031012">
    <property type="term" value="C:extracellular matrix"/>
    <property type="evidence" value="ECO:0007669"/>
    <property type="project" value="InterPro"/>
</dbReference>
<dbReference type="InterPro" id="IPR021190">
    <property type="entry name" value="Pept_M10A"/>
</dbReference>
<sequence>MGVALHELGHSLGLDHSEDSSAVMWPWFNKAKTALRQDGISGIQSLYGVGSAPWKPMTSYAIKIAGSGGQLFQLQADGCVYRKVDTAPFWELTKEDSRTKNILSFAGNLFTLRTNGDIMRWSGVPLHMVLIDSNPTNVGITGADTDLCLRHTTGAIWRHRWTPGDWEQIDTRTNSVQIAAGGEHLYQLLSNSDILEYTKPGWKKIDFDDSSQGTAEIVAPDNQLYKRRHMGDIWVWVNKPNDWECIESNQDIMSIVAGGEKYLFQVRNNGAILRWLSATGRFWRKLETAPNCMQVVIMEDGTLYYLGRGGYIFRMAKKVM</sequence>
<keyword evidence="3" id="KW-0378">Hydrolase</keyword>
<evidence type="ECO:0000313" key="10">
    <source>
        <dbReference type="Proteomes" id="UP000799291"/>
    </source>
</evidence>
<comment type="cofactor">
    <cofactor evidence="7">
        <name>Zn(2+)</name>
        <dbReference type="ChEBI" id="CHEBI:29105"/>
    </cofactor>
    <text evidence="7">Binds 2 Zn(2+) ions per subunit.</text>
</comment>
<dbReference type="GO" id="GO:0030198">
    <property type="term" value="P:extracellular matrix organization"/>
    <property type="evidence" value="ECO:0007669"/>
    <property type="project" value="TreeGrafter"/>
</dbReference>
<accession>A0A6G1J5Y5</accession>
<feature type="active site" evidence="6">
    <location>
        <position position="7"/>
    </location>
</feature>
<dbReference type="PANTHER" id="PTHR10201">
    <property type="entry name" value="MATRIX METALLOPROTEINASE"/>
    <property type="match status" value="1"/>
</dbReference>
<keyword evidence="10" id="KW-1185">Reference proteome</keyword>
<evidence type="ECO:0000256" key="3">
    <source>
        <dbReference type="ARBA" id="ARBA00022801"/>
    </source>
</evidence>
<evidence type="ECO:0000256" key="1">
    <source>
        <dbReference type="ARBA" id="ARBA00022670"/>
    </source>
</evidence>
<keyword evidence="2 7" id="KW-0479">Metal-binding</keyword>
<dbReference type="InterPro" id="IPR001818">
    <property type="entry name" value="Pept_M10_metallopeptidase"/>
</dbReference>
<dbReference type="EMBL" id="MU005578">
    <property type="protein sequence ID" value="KAF2685621.1"/>
    <property type="molecule type" value="Genomic_DNA"/>
</dbReference>
<evidence type="ECO:0000256" key="4">
    <source>
        <dbReference type="ARBA" id="ARBA00022833"/>
    </source>
</evidence>
<feature type="domain" description="Peptidase M10 metallopeptidase" evidence="8">
    <location>
        <begin position="3"/>
        <end position="48"/>
    </location>
</feature>
<dbReference type="GO" id="GO:0006508">
    <property type="term" value="P:proteolysis"/>
    <property type="evidence" value="ECO:0007669"/>
    <property type="project" value="UniProtKB-KW"/>
</dbReference>
<dbReference type="GO" id="GO:0004222">
    <property type="term" value="F:metalloendopeptidase activity"/>
    <property type="evidence" value="ECO:0007669"/>
    <property type="project" value="InterPro"/>
</dbReference>
<evidence type="ECO:0000256" key="2">
    <source>
        <dbReference type="ARBA" id="ARBA00022723"/>
    </source>
</evidence>
<keyword evidence="5" id="KW-0482">Metalloprotease</keyword>
<evidence type="ECO:0000256" key="6">
    <source>
        <dbReference type="PIRSR" id="PIRSR621190-1"/>
    </source>
</evidence>
<reference evidence="9" key="1">
    <citation type="journal article" date="2020" name="Stud. Mycol.">
        <title>101 Dothideomycetes genomes: a test case for predicting lifestyles and emergence of pathogens.</title>
        <authorList>
            <person name="Haridas S."/>
            <person name="Albert R."/>
            <person name="Binder M."/>
            <person name="Bloem J."/>
            <person name="Labutti K."/>
            <person name="Salamov A."/>
            <person name="Andreopoulos B."/>
            <person name="Baker S."/>
            <person name="Barry K."/>
            <person name="Bills G."/>
            <person name="Bluhm B."/>
            <person name="Cannon C."/>
            <person name="Castanera R."/>
            <person name="Culley D."/>
            <person name="Daum C."/>
            <person name="Ezra D."/>
            <person name="Gonzalez J."/>
            <person name="Henrissat B."/>
            <person name="Kuo A."/>
            <person name="Liang C."/>
            <person name="Lipzen A."/>
            <person name="Lutzoni F."/>
            <person name="Magnuson J."/>
            <person name="Mondo S."/>
            <person name="Nolan M."/>
            <person name="Ohm R."/>
            <person name="Pangilinan J."/>
            <person name="Park H.-J."/>
            <person name="Ramirez L."/>
            <person name="Alfaro M."/>
            <person name="Sun H."/>
            <person name="Tritt A."/>
            <person name="Yoshinaga Y."/>
            <person name="Zwiers L.-H."/>
            <person name="Turgeon B."/>
            <person name="Goodwin S."/>
            <person name="Spatafora J."/>
            <person name="Crous P."/>
            <person name="Grigoriev I."/>
        </authorList>
    </citation>
    <scope>NUCLEOTIDE SEQUENCE</scope>
    <source>
        <strain evidence="9">CBS 122367</strain>
    </source>
</reference>
<evidence type="ECO:0000313" key="9">
    <source>
        <dbReference type="EMBL" id="KAF2685621.1"/>
    </source>
</evidence>
<dbReference type="AlphaFoldDB" id="A0A6G1J5Y5"/>